<dbReference type="AlphaFoldDB" id="A0A1M7G5B3"/>
<keyword evidence="4" id="KW-0670">Pyruvate</keyword>
<dbReference type="Proteomes" id="UP000184111">
    <property type="component" value="Unassembled WGS sequence"/>
</dbReference>
<evidence type="ECO:0000259" key="3">
    <source>
        <dbReference type="Pfam" id="PF01557"/>
    </source>
</evidence>
<dbReference type="PANTHER" id="PTHR42796">
    <property type="entry name" value="FUMARYLACETOACETATE HYDROLASE DOMAIN-CONTAINING PROTEIN 2A-RELATED"/>
    <property type="match status" value="1"/>
</dbReference>
<dbReference type="EMBL" id="FRBI01000008">
    <property type="protein sequence ID" value="SHM11345.1"/>
    <property type="molecule type" value="Genomic_DNA"/>
</dbReference>
<dbReference type="FunFam" id="3.90.850.10:FF:000002">
    <property type="entry name" value="2-hydroxyhepta-2,4-diene-1,7-dioate isomerase"/>
    <property type="match status" value="1"/>
</dbReference>
<dbReference type="SUPFAM" id="SSF56529">
    <property type="entry name" value="FAH"/>
    <property type="match status" value="1"/>
</dbReference>
<reference evidence="4 5" key="1">
    <citation type="submission" date="2016-11" db="EMBL/GenBank/DDBJ databases">
        <authorList>
            <person name="Jaros S."/>
            <person name="Januszkiewicz K."/>
            <person name="Wedrychowicz H."/>
        </authorList>
    </citation>
    <scope>NUCLEOTIDE SEQUENCE [LARGE SCALE GENOMIC DNA]</scope>
    <source>
        <strain evidence="4 5">CGMCC 4.2025</strain>
    </source>
</reference>
<keyword evidence="2" id="KW-0479">Metal-binding</keyword>
<gene>
    <name evidence="4" type="ORF">SAMN05216499_108149</name>
</gene>
<dbReference type="Pfam" id="PF01557">
    <property type="entry name" value="FAA_hydrolase"/>
    <property type="match status" value="1"/>
</dbReference>
<dbReference type="InterPro" id="IPR051121">
    <property type="entry name" value="FAH"/>
</dbReference>
<accession>A0A1M7G5B3</accession>
<proteinExistence type="inferred from homology"/>
<evidence type="ECO:0000256" key="1">
    <source>
        <dbReference type="ARBA" id="ARBA00010211"/>
    </source>
</evidence>
<dbReference type="InterPro" id="IPR011234">
    <property type="entry name" value="Fumarylacetoacetase-like_C"/>
</dbReference>
<feature type="domain" description="Fumarylacetoacetase-like C-terminal" evidence="3">
    <location>
        <begin position="69"/>
        <end position="272"/>
    </location>
</feature>
<dbReference type="InterPro" id="IPR036663">
    <property type="entry name" value="Fumarylacetoacetase_C_sf"/>
</dbReference>
<dbReference type="GO" id="GO:0019752">
    <property type="term" value="P:carboxylic acid metabolic process"/>
    <property type="evidence" value="ECO:0007669"/>
    <property type="project" value="UniProtKB-ARBA"/>
</dbReference>
<dbReference type="Gene3D" id="3.90.850.10">
    <property type="entry name" value="Fumarylacetoacetase-like, C-terminal domain"/>
    <property type="match status" value="1"/>
</dbReference>
<dbReference type="GO" id="GO:0046872">
    <property type="term" value="F:metal ion binding"/>
    <property type="evidence" value="ECO:0007669"/>
    <property type="project" value="UniProtKB-KW"/>
</dbReference>
<evidence type="ECO:0000313" key="4">
    <source>
        <dbReference type="EMBL" id="SHM11345.1"/>
    </source>
</evidence>
<sequence length="290" mass="30678">MRLTTIRWEGGTRAGRVDGDDIRLLPYADVGALLASGPDWRASALMQSDGGRVSCADADYAPLVPHPEKVVCVGVNYRDHVAEVGLELPDHPTLFAKYSRSLIGPYDDLVLPANSDAVDWEVELGVVIGQTVRSADEEQAWQSVAGYTIVNDVSMRDWQLRTSQFLQGKTFEASTPVGPFLVTPDEVGHAKALAVSCAVDSTVMQQSDTSQLIHSVGSLISYISSFITLVPGDLIATGTPAGIGGARRPPLYLSAGQTLRTAIAGLGEQANRCVAPAGTPGPVHSAQGVR</sequence>
<dbReference type="GO" id="GO:0016787">
    <property type="term" value="F:hydrolase activity"/>
    <property type="evidence" value="ECO:0007669"/>
    <property type="project" value="UniProtKB-KW"/>
</dbReference>
<keyword evidence="4" id="KW-0378">Hydrolase</keyword>
<dbReference type="RefSeq" id="WP_073498370.1">
    <property type="nucleotide sequence ID" value="NZ_FRBI01000008.1"/>
</dbReference>
<dbReference type="PANTHER" id="PTHR42796:SF4">
    <property type="entry name" value="FUMARYLACETOACETATE HYDROLASE DOMAIN-CONTAINING PROTEIN 2A"/>
    <property type="match status" value="1"/>
</dbReference>
<dbReference type="OrthoDB" id="9805307at2"/>
<name>A0A1M7G5B3_9ACTN</name>
<evidence type="ECO:0000256" key="2">
    <source>
        <dbReference type="ARBA" id="ARBA00022723"/>
    </source>
</evidence>
<organism evidence="4 5">
    <name type="scientific">Actinacidiphila paucisporea</name>
    <dbReference type="NCBI Taxonomy" id="310782"/>
    <lineage>
        <taxon>Bacteria</taxon>
        <taxon>Bacillati</taxon>
        <taxon>Actinomycetota</taxon>
        <taxon>Actinomycetes</taxon>
        <taxon>Kitasatosporales</taxon>
        <taxon>Streptomycetaceae</taxon>
        <taxon>Actinacidiphila</taxon>
    </lineage>
</organism>
<keyword evidence="5" id="KW-1185">Reference proteome</keyword>
<evidence type="ECO:0000313" key="5">
    <source>
        <dbReference type="Proteomes" id="UP000184111"/>
    </source>
</evidence>
<comment type="similarity">
    <text evidence="1">Belongs to the FAH family.</text>
</comment>
<dbReference type="STRING" id="310782.SAMN05216499_108149"/>
<dbReference type="GO" id="GO:0016853">
    <property type="term" value="F:isomerase activity"/>
    <property type="evidence" value="ECO:0007669"/>
    <property type="project" value="UniProtKB-ARBA"/>
</dbReference>
<protein>
    <submittedName>
        <fullName evidence="4">Acylpyruvate hydrolase</fullName>
    </submittedName>
</protein>